<dbReference type="GO" id="GO:0005615">
    <property type="term" value="C:extracellular space"/>
    <property type="evidence" value="ECO:0007669"/>
    <property type="project" value="TreeGrafter"/>
</dbReference>
<dbReference type="InterPro" id="IPR002181">
    <property type="entry name" value="Fibrinogen_a/b/g_C_dom"/>
</dbReference>
<sequence>MINDNCACNGVNETSEIFSCYCSDGSVLAGRCQWFPNNCYQLRGHGINKSGIYIIQTPRQLPIEVYCDMDTDNGGWTVFQRRLNEDFDFKRDWAGYESGFGKLNADFWLGNEKLYHMTESKLYMLRIDMETNDKRKLVTTYDNFKIGQASENYRLKSLGTYSGTEELPYAMTCHENMSFSTYDRDNDRAATRNCADVTSSGWWFNGGPGDTSCYGNKCKEVNLNGQYHSQYIGSAIVWTDNIRISFSEMKIRPYQDQNLT</sequence>
<dbReference type="EMBL" id="JAIZAY010000011">
    <property type="protein sequence ID" value="KAJ8033514.1"/>
    <property type="molecule type" value="Genomic_DNA"/>
</dbReference>
<dbReference type="Proteomes" id="UP001152320">
    <property type="component" value="Chromosome 11"/>
</dbReference>
<dbReference type="OrthoDB" id="7735550at2759"/>
<dbReference type="PANTHER" id="PTHR19143:SF327">
    <property type="entry name" value="FI21813P1-RELATED"/>
    <property type="match status" value="1"/>
</dbReference>
<keyword evidence="3" id="KW-1185">Reference proteome</keyword>
<protein>
    <submittedName>
        <fullName evidence="2">Fibrinogen-like protein A</fullName>
    </submittedName>
</protein>
<evidence type="ECO:0000313" key="2">
    <source>
        <dbReference type="EMBL" id="KAJ8033514.1"/>
    </source>
</evidence>
<gene>
    <name evidence="2" type="ORF">HOLleu_23774</name>
</gene>
<name>A0A9Q1BVU9_HOLLE</name>
<dbReference type="Pfam" id="PF00147">
    <property type="entry name" value="Fibrinogen_C"/>
    <property type="match status" value="1"/>
</dbReference>
<dbReference type="AlphaFoldDB" id="A0A9Q1BVU9"/>
<dbReference type="PROSITE" id="PS51406">
    <property type="entry name" value="FIBRINOGEN_C_2"/>
    <property type="match status" value="1"/>
</dbReference>
<dbReference type="InterPro" id="IPR014716">
    <property type="entry name" value="Fibrinogen_a/b/g_C_1"/>
</dbReference>
<dbReference type="SUPFAM" id="SSF56496">
    <property type="entry name" value="Fibrinogen C-terminal domain-like"/>
    <property type="match status" value="1"/>
</dbReference>
<dbReference type="InterPro" id="IPR036056">
    <property type="entry name" value="Fibrinogen-like_C"/>
</dbReference>
<dbReference type="PANTHER" id="PTHR19143">
    <property type="entry name" value="FIBRINOGEN/TENASCIN/ANGIOPOEITIN"/>
    <property type="match status" value="1"/>
</dbReference>
<comment type="caution">
    <text evidence="2">The sequence shown here is derived from an EMBL/GenBank/DDBJ whole genome shotgun (WGS) entry which is preliminary data.</text>
</comment>
<dbReference type="Gene3D" id="3.90.215.10">
    <property type="entry name" value="Gamma Fibrinogen, chain A, domain 1"/>
    <property type="match status" value="1"/>
</dbReference>
<dbReference type="InterPro" id="IPR050373">
    <property type="entry name" value="Fibrinogen_C-term_domain"/>
</dbReference>
<evidence type="ECO:0000259" key="1">
    <source>
        <dbReference type="PROSITE" id="PS51406"/>
    </source>
</evidence>
<dbReference type="NCBIfam" id="NF040941">
    <property type="entry name" value="GGGWT_bact"/>
    <property type="match status" value="1"/>
</dbReference>
<reference evidence="2" key="1">
    <citation type="submission" date="2021-10" db="EMBL/GenBank/DDBJ databases">
        <title>Tropical sea cucumber genome reveals ecological adaptation and Cuvierian tubules defense mechanism.</title>
        <authorList>
            <person name="Chen T."/>
        </authorList>
    </citation>
    <scope>NUCLEOTIDE SEQUENCE</scope>
    <source>
        <strain evidence="2">Nanhai2018</strain>
        <tissue evidence="2">Muscle</tissue>
    </source>
</reference>
<proteinExistence type="predicted"/>
<feature type="domain" description="Fibrinogen C-terminal" evidence="1">
    <location>
        <begin position="30"/>
        <end position="255"/>
    </location>
</feature>
<dbReference type="SMART" id="SM00186">
    <property type="entry name" value="FBG"/>
    <property type="match status" value="1"/>
</dbReference>
<dbReference type="CDD" id="cd00087">
    <property type="entry name" value="FReD"/>
    <property type="match status" value="1"/>
</dbReference>
<organism evidence="2 3">
    <name type="scientific">Holothuria leucospilota</name>
    <name type="common">Black long sea cucumber</name>
    <name type="synonym">Mertensiothuria leucospilota</name>
    <dbReference type="NCBI Taxonomy" id="206669"/>
    <lineage>
        <taxon>Eukaryota</taxon>
        <taxon>Metazoa</taxon>
        <taxon>Echinodermata</taxon>
        <taxon>Eleutherozoa</taxon>
        <taxon>Echinozoa</taxon>
        <taxon>Holothuroidea</taxon>
        <taxon>Aspidochirotacea</taxon>
        <taxon>Aspidochirotida</taxon>
        <taxon>Holothuriidae</taxon>
        <taxon>Holothuria</taxon>
    </lineage>
</organism>
<evidence type="ECO:0000313" key="3">
    <source>
        <dbReference type="Proteomes" id="UP001152320"/>
    </source>
</evidence>
<accession>A0A9Q1BVU9</accession>